<evidence type="ECO:0008006" key="5">
    <source>
        <dbReference type="Google" id="ProtNLM"/>
    </source>
</evidence>
<name>A0ABR3F1E6_9AGAR</name>
<keyword evidence="1" id="KW-0677">Repeat</keyword>
<accession>A0ABR3F1E6</accession>
<evidence type="ECO:0000256" key="2">
    <source>
        <dbReference type="SAM" id="MobiDB-lite"/>
    </source>
</evidence>
<evidence type="ECO:0000256" key="1">
    <source>
        <dbReference type="ARBA" id="ARBA00022737"/>
    </source>
</evidence>
<proteinExistence type="predicted"/>
<dbReference type="Proteomes" id="UP001465976">
    <property type="component" value="Unassembled WGS sequence"/>
</dbReference>
<evidence type="ECO:0000313" key="3">
    <source>
        <dbReference type="EMBL" id="KAL0569014.1"/>
    </source>
</evidence>
<keyword evidence="4" id="KW-1185">Reference proteome</keyword>
<organism evidence="3 4">
    <name type="scientific">Marasmius crinis-equi</name>
    <dbReference type="NCBI Taxonomy" id="585013"/>
    <lineage>
        <taxon>Eukaryota</taxon>
        <taxon>Fungi</taxon>
        <taxon>Dikarya</taxon>
        <taxon>Basidiomycota</taxon>
        <taxon>Agaricomycotina</taxon>
        <taxon>Agaricomycetes</taxon>
        <taxon>Agaricomycetidae</taxon>
        <taxon>Agaricales</taxon>
        <taxon>Marasmiineae</taxon>
        <taxon>Marasmiaceae</taxon>
        <taxon>Marasmius</taxon>
    </lineage>
</organism>
<evidence type="ECO:0000313" key="4">
    <source>
        <dbReference type="Proteomes" id="UP001465976"/>
    </source>
</evidence>
<dbReference type="InterPro" id="IPR002885">
    <property type="entry name" value="PPR_rpt"/>
</dbReference>
<dbReference type="Gene3D" id="1.25.40.10">
    <property type="entry name" value="Tetratricopeptide repeat domain"/>
    <property type="match status" value="1"/>
</dbReference>
<dbReference type="PANTHER" id="PTHR47932">
    <property type="entry name" value="ATPASE EXPRESSION PROTEIN 3"/>
    <property type="match status" value="1"/>
</dbReference>
<comment type="caution">
    <text evidence="3">The sequence shown here is derived from an EMBL/GenBank/DDBJ whole genome shotgun (WGS) entry which is preliminary data.</text>
</comment>
<reference evidence="3 4" key="1">
    <citation type="submission" date="2024-02" db="EMBL/GenBank/DDBJ databases">
        <title>A draft genome for the cacao thread blight pathogen Marasmius crinis-equi.</title>
        <authorList>
            <person name="Cohen S.P."/>
            <person name="Baruah I.K."/>
            <person name="Amoako-Attah I."/>
            <person name="Bukari Y."/>
            <person name="Meinhardt L.W."/>
            <person name="Bailey B.A."/>
        </authorList>
    </citation>
    <scope>NUCLEOTIDE SEQUENCE [LARGE SCALE GENOMIC DNA]</scope>
    <source>
        <strain evidence="3 4">GH-76</strain>
    </source>
</reference>
<protein>
    <recommendedName>
        <fullName evidence="5">Pentatricopeptide repeat-containing protein</fullName>
    </recommendedName>
</protein>
<dbReference type="InterPro" id="IPR011990">
    <property type="entry name" value="TPR-like_helical_dom_sf"/>
</dbReference>
<dbReference type="Pfam" id="PF01535">
    <property type="entry name" value="PPR"/>
    <property type="match status" value="1"/>
</dbReference>
<feature type="region of interest" description="Disordered" evidence="2">
    <location>
        <begin position="278"/>
        <end position="301"/>
    </location>
</feature>
<feature type="compositionally biased region" description="Low complexity" evidence="2">
    <location>
        <begin position="280"/>
        <end position="296"/>
    </location>
</feature>
<dbReference type="EMBL" id="JBAHYK010001209">
    <property type="protein sequence ID" value="KAL0569014.1"/>
    <property type="molecule type" value="Genomic_DNA"/>
</dbReference>
<gene>
    <name evidence="3" type="ORF">V5O48_012949</name>
</gene>
<sequence length="552" mass="61823">MFEKTISLLIHYRRFTEATTVYQRMKLEGYNASLITDAQMLAIGLASSTLEVEQAIDGFGRIFQAKGTNEGSGEARSFSDDDFVRLLGVLKDLDFPPQTIIHVIRKYISCRGESYVPPQVIVNILVGMLVREGKVDEAFRVIAHYDMESDQIEITSEDTGITVEADSGSDSNRSRPYATLISSLPPFDPLSQGAIDRVLFTIRSNEIQIDAAIFSALISHYARKCDVRRGISLYEALKKARVETGIGELRPDASVYKSVWWLGACSWLNNRKSKRYKQPSSISRSSRNRLSSHPSRAAQANLPPPVVLRPIFTDMIQYLFIDQSDSDSADPNIAQSLLNTSLQAFLAAEDYAAAIVLIKTLVEDLGVQVSGRTYACLIHGLRRNFQDDPAAIHRLLTRRPTKDGEPLRGKDLHDRWISLLLKLSRQKLEHELPSSVARLPAASPGTHASRRVRWHGRNRAVREAIPTIGIVNGTRPVPLGVQLSAKPLVRLLIRAIIARKMGYDPNLRRLKVPVSFPDKAWTRVDDRVAKTRSEMIPPGLEEALDNLKKRKR</sequence>
<dbReference type="PANTHER" id="PTHR47932:SF44">
    <property type="entry name" value="MIOREX COMPLEX COMPONENT 1"/>
    <property type="match status" value="1"/>
</dbReference>